<accession>A0AAV3SDH8</accession>
<dbReference type="GeneID" id="71763293"/>
<proteinExistence type="predicted"/>
<feature type="compositionally biased region" description="Low complexity" evidence="1">
    <location>
        <begin position="1"/>
        <end position="11"/>
    </location>
</feature>
<evidence type="ECO:0000313" key="3">
    <source>
        <dbReference type="Proteomes" id="UP001500962"/>
    </source>
</evidence>
<gene>
    <name evidence="2" type="ORF">GCM10008985_03960</name>
</gene>
<feature type="compositionally biased region" description="Acidic residues" evidence="1">
    <location>
        <begin position="124"/>
        <end position="133"/>
    </location>
</feature>
<feature type="region of interest" description="Disordered" evidence="1">
    <location>
        <begin position="1"/>
        <end position="133"/>
    </location>
</feature>
<evidence type="ECO:0000313" key="2">
    <source>
        <dbReference type="EMBL" id="GAA0451534.1"/>
    </source>
</evidence>
<feature type="compositionally biased region" description="Basic and acidic residues" evidence="1">
    <location>
        <begin position="81"/>
        <end position="96"/>
    </location>
</feature>
<name>A0AAV3SDH8_HALDO</name>
<dbReference type="RefSeq" id="WP_342346235.1">
    <property type="nucleotide sequence ID" value="NZ_BAAADN010000005.1"/>
</dbReference>
<reference evidence="2" key="1">
    <citation type="journal article" date="2014" name="Int. J. Syst. Evol. Microbiol.">
        <title>Complete genome sequence of Corynebacterium casei LMG S-19264T (=DSM 44701T), isolated from a smear-ripened cheese.</title>
        <authorList>
            <consortium name="US DOE Joint Genome Institute (JGI-PGF)"/>
            <person name="Walter F."/>
            <person name="Albersmeier A."/>
            <person name="Kalinowski J."/>
            <person name="Ruckert C."/>
        </authorList>
    </citation>
    <scope>NUCLEOTIDE SEQUENCE</scope>
    <source>
        <strain evidence="2">JCM 12289</strain>
    </source>
</reference>
<comment type="caution">
    <text evidence="2">The sequence shown here is derived from an EMBL/GenBank/DDBJ whole genome shotgun (WGS) entry which is preliminary data.</text>
</comment>
<organism evidence="2 3">
    <name type="scientific">Halococcus dombrowskii</name>
    <dbReference type="NCBI Taxonomy" id="179637"/>
    <lineage>
        <taxon>Archaea</taxon>
        <taxon>Methanobacteriati</taxon>
        <taxon>Methanobacteriota</taxon>
        <taxon>Stenosarchaea group</taxon>
        <taxon>Halobacteria</taxon>
        <taxon>Halobacteriales</taxon>
        <taxon>Halococcaceae</taxon>
        <taxon>Halococcus</taxon>
    </lineage>
</organism>
<sequence length="133" mass="13975">MSETQSATAPEAEAETEDRTEPEAAADTGSIPREQQMVFGDDGEIEPNGDAVETSLEAFGAEVDHSEGSGRVVKPSATRFGIDDRAQTSQRTESDQRSLFADVESGQQTLGGDDAATRCLFGDEGGDNGGEET</sequence>
<protein>
    <submittedName>
        <fullName evidence="2">Uncharacterized protein</fullName>
    </submittedName>
</protein>
<dbReference type="AlphaFoldDB" id="A0AAV3SDH8"/>
<evidence type="ECO:0000256" key="1">
    <source>
        <dbReference type="SAM" id="MobiDB-lite"/>
    </source>
</evidence>
<reference evidence="2" key="2">
    <citation type="submission" date="2023-12" db="EMBL/GenBank/DDBJ databases">
        <authorList>
            <person name="Sun Q."/>
            <person name="Inoue M."/>
        </authorList>
    </citation>
    <scope>NUCLEOTIDE SEQUENCE</scope>
    <source>
        <strain evidence="2">JCM 12289</strain>
    </source>
</reference>
<dbReference type="EMBL" id="BAAADN010000005">
    <property type="protein sequence ID" value="GAA0451534.1"/>
    <property type="molecule type" value="Genomic_DNA"/>
</dbReference>
<dbReference type="Proteomes" id="UP001500962">
    <property type="component" value="Unassembled WGS sequence"/>
</dbReference>